<gene>
    <name evidence="1" type="ORF">TPC1_31149</name>
</gene>
<protein>
    <submittedName>
        <fullName evidence="1">Uncharacterized protein</fullName>
    </submittedName>
</protein>
<sequence>HESIHNEQHPIFVVQQNLQSFVSINNKFYEFMGQTDPQLITIMDLAIVGNSIINGKKELNHMPTVDDYFRVLKKYIADATKQSNYRNLNILASRKLAQLLSSESLTDYKNEQVYKLVTSVEIADVSFPYTNEFVTIIQKVSFVEPTWDFSKPKQSFICNLKRFDTVIPDFTIQDLMSNKHIPLFNELSKQAPRLKLESEVDKLFQQKKEKPITQQAKLNLELIKSVQLAVPDKLQAYQNEVKIHLPASNSINQNNILQFLSTGSFDESKSMHKQHKQLQQLQSTLKPKLNPSVKEQFFFKIQQEMVTKMVDENTLQVKYKGTKMLFKSSKTNPSDCQVIVLQAFQNDYQGVYIDDKVNIILQAPGDVFGQDVLNMNAVKIQVVEGQEDRAVKAFLKKIIE</sequence>
<proteinExistence type="predicted"/>
<organism evidence="1">
    <name type="scientific">Trepomonas sp. PC1</name>
    <dbReference type="NCBI Taxonomy" id="1076344"/>
    <lineage>
        <taxon>Eukaryota</taxon>
        <taxon>Metamonada</taxon>
        <taxon>Diplomonadida</taxon>
        <taxon>Hexamitidae</taxon>
        <taxon>Hexamitinae</taxon>
        <taxon>Trepomonas</taxon>
    </lineage>
</organism>
<evidence type="ECO:0000313" key="1">
    <source>
        <dbReference type="EMBL" id="JAP89356.1"/>
    </source>
</evidence>
<dbReference type="EMBL" id="GDID01007250">
    <property type="protein sequence ID" value="JAP89356.1"/>
    <property type="molecule type" value="Transcribed_RNA"/>
</dbReference>
<reference evidence="1" key="1">
    <citation type="submission" date="2015-07" db="EMBL/GenBank/DDBJ databases">
        <title>Adaptation to a free-living lifestyle via gene acquisitions in the diplomonad Trepomonas sp. PC1.</title>
        <authorList>
            <person name="Xu F."/>
            <person name="Jerlstrom-Hultqvist J."/>
            <person name="Kolisko M."/>
            <person name="Simpson A.G.B."/>
            <person name="Roger A.J."/>
            <person name="Svard S.G."/>
            <person name="Andersson J.O."/>
        </authorList>
    </citation>
    <scope>NUCLEOTIDE SEQUENCE</scope>
    <source>
        <strain evidence="1">PC1</strain>
    </source>
</reference>
<feature type="non-terminal residue" evidence="1">
    <location>
        <position position="1"/>
    </location>
</feature>
<name>A0A146K0U8_9EUKA</name>
<dbReference type="AlphaFoldDB" id="A0A146K0U8"/>
<accession>A0A146K0U8</accession>